<dbReference type="EMBL" id="DXCF01000012">
    <property type="protein sequence ID" value="HIZ09300.1"/>
    <property type="molecule type" value="Genomic_DNA"/>
</dbReference>
<accession>A0A9D2D6G1</accession>
<keyword evidence="1" id="KW-0812">Transmembrane</keyword>
<proteinExistence type="predicted"/>
<keyword evidence="1" id="KW-1133">Transmembrane helix</keyword>
<organism evidence="2 3">
    <name type="scientific">Candidatus Borkfalkia avicola</name>
    <dbReference type="NCBI Taxonomy" id="2838503"/>
    <lineage>
        <taxon>Bacteria</taxon>
        <taxon>Bacillati</taxon>
        <taxon>Bacillota</taxon>
        <taxon>Clostridia</taxon>
        <taxon>Christensenellales</taxon>
        <taxon>Christensenellaceae</taxon>
        <taxon>Candidatus Borkfalkia</taxon>
    </lineage>
</organism>
<reference evidence="2" key="1">
    <citation type="journal article" date="2021" name="PeerJ">
        <title>Extensive microbial diversity within the chicken gut microbiome revealed by metagenomics and culture.</title>
        <authorList>
            <person name="Gilroy R."/>
            <person name="Ravi A."/>
            <person name="Getino M."/>
            <person name="Pursley I."/>
            <person name="Horton D.L."/>
            <person name="Alikhan N.F."/>
            <person name="Baker D."/>
            <person name="Gharbi K."/>
            <person name="Hall N."/>
            <person name="Watson M."/>
            <person name="Adriaenssens E.M."/>
            <person name="Foster-Nyarko E."/>
            <person name="Jarju S."/>
            <person name="Secka A."/>
            <person name="Antonio M."/>
            <person name="Oren A."/>
            <person name="Chaudhuri R.R."/>
            <person name="La Ragione R."/>
            <person name="Hildebrand F."/>
            <person name="Pallen M.J."/>
        </authorList>
    </citation>
    <scope>NUCLEOTIDE SEQUENCE</scope>
    <source>
        <strain evidence="2">CHK192-19661</strain>
    </source>
</reference>
<name>A0A9D2D6G1_9FIRM</name>
<feature type="transmembrane region" description="Helical" evidence="1">
    <location>
        <begin position="59"/>
        <end position="80"/>
    </location>
</feature>
<evidence type="ECO:0000313" key="2">
    <source>
        <dbReference type="EMBL" id="HIZ09300.1"/>
    </source>
</evidence>
<evidence type="ECO:0000313" key="3">
    <source>
        <dbReference type="Proteomes" id="UP000824025"/>
    </source>
</evidence>
<dbReference type="AlphaFoldDB" id="A0A9D2D6G1"/>
<dbReference type="Proteomes" id="UP000824025">
    <property type="component" value="Unassembled WGS sequence"/>
</dbReference>
<keyword evidence="1" id="KW-0472">Membrane</keyword>
<sequence length="158" mass="18091">MLLLIVFIAMEWALVGTTALLKARGERRWYLALVPFYGFFLMQRVTGTFKVLTIPVKKYGVMMVELSVVLAAAYAAAMWGDAHLPEVSRVSLWQIMYLPFSVCILLMWAAQLKAAMKVYRMMRIERYALYSLGTALVLPAPFLMLACRNREIDYSISY</sequence>
<comment type="caution">
    <text evidence="2">The sequence shown here is derived from an EMBL/GenBank/DDBJ whole genome shotgun (WGS) entry which is preliminary data.</text>
</comment>
<feature type="transmembrane region" description="Helical" evidence="1">
    <location>
        <begin position="29"/>
        <end position="47"/>
    </location>
</feature>
<feature type="transmembrane region" description="Helical" evidence="1">
    <location>
        <begin position="127"/>
        <end position="146"/>
    </location>
</feature>
<protein>
    <submittedName>
        <fullName evidence="2">Uncharacterized protein</fullName>
    </submittedName>
</protein>
<reference evidence="2" key="2">
    <citation type="submission" date="2021-04" db="EMBL/GenBank/DDBJ databases">
        <authorList>
            <person name="Gilroy R."/>
        </authorList>
    </citation>
    <scope>NUCLEOTIDE SEQUENCE</scope>
    <source>
        <strain evidence="2">CHK192-19661</strain>
    </source>
</reference>
<feature type="transmembrane region" description="Helical" evidence="1">
    <location>
        <begin position="92"/>
        <end position="115"/>
    </location>
</feature>
<evidence type="ECO:0000256" key="1">
    <source>
        <dbReference type="SAM" id="Phobius"/>
    </source>
</evidence>
<gene>
    <name evidence="2" type="ORF">H9726_02310</name>
</gene>